<evidence type="ECO:0000313" key="2">
    <source>
        <dbReference type="Proteomes" id="UP000315673"/>
    </source>
</evidence>
<accession>A0A5B8LI01</accession>
<dbReference type="InterPro" id="IPR021098">
    <property type="entry name" value="Phage_P22_Gp10"/>
</dbReference>
<dbReference type="EMBL" id="CP042306">
    <property type="protein sequence ID" value="QDZ07455.1"/>
    <property type="molecule type" value="Genomic_DNA"/>
</dbReference>
<reference evidence="1 2" key="1">
    <citation type="submission" date="2019-07" db="EMBL/GenBank/DDBJ databases">
        <title>Full genome sequence of Sphingomonas sp. 4R-6-7(HKS19).</title>
        <authorList>
            <person name="Im W.-T."/>
        </authorList>
    </citation>
    <scope>NUCLEOTIDE SEQUENCE [LARGE SCALE GENOMIC DNA]</scope>
    <source>
        <strain evidence="1 2">HKS19</strain>
    </source>
</reference>
<dbReference type="AlphaFoldDB" id="A0A5B8LI01"/>
<sequence>MPQIPLLSGIRTSQRADFVQTYPVNLDPVSLDQGISKGYLRSTAGATTFGTGPGIGRGGIVFNDALHRVMGTKLVKIDGSGNGNVTVLGDVGGSGQCSFALGFGRLAIRSSTNYWYWDGATLVQVTDPDLGQCIDLAWLNGQYFSTDGTYVIATDINDPTSVNPVRYGSAESDPDKVTGLLPLRGEMYVFGKSSIEVQNYVGGSNFPLQSNPGATIPIGCVGPLAKILFAESFAFVGAARNDGLAVWIASGGGATKISTRSIDDLLAAEVNPAGIQLERRVSRDEQKLIVHLSDRSVAFYRNATEKSGVPVWQELRSGRQMDKPYRLRNAVYVDGQWICEDLESNKLGLLDEATGEQFGEAVGWSFQTEFAYNQANGFIVHGLELVGLPGRGQTGDASAFMSYSKDGQVWSQERAVSLGQPNQRQKRVQWRPHSRMGNYAGFRFRGDSSALAGWAALEATVEPLAV</sequence>
<gene>
    <name evidence="1" type="ORF">FPZ24_08150</name>
</gene>
<protein>
    <submittedName>
        <fullName evidence="1">Uncharacterized protein</fullName>
    </submittedName>
</protein>
<keyword evidence="2" id="KW-1185">Reference proteome</keyword>
<dbReference type="Proteomes" id="UP000315673">
    <property type="component" value="Chromosome"/>
</dbReference>
<name>A0A5B8LI01_9SPHN</name>
<dbReference type="RefSeq" id="WP_146570918.1">
    <property type="nucleotide sequence ID" value="NZ_CP042306.1"/>
</dbReference>
<dbReference type="KEGG" id="spai:FPZ24_08150"/>
<proteinExistence type="predicted"/>
<dbReference type="Pfam" id="PF11134">
    <property type="entry name" value="Phage_stabilise"/>
    <property type="match status" value="1"/>
</dbReference>
<dbReference type="OrthoDB" id="7842371at2"/>
<organism evidence="1 2">
    <name type="scientific">Sphingomonas panacisoli</name>
    <dbReference type="NCBI Taxonomy" id="1813879"/>
    <lineage>
        <taxon>Bacteria</taxon>
        <taxon>Pseudomonadati</taxon>
        <taxon>Pseudomonadota</taxon>
        <taxon>Alphaproteobacteria</taxon>
        <taxon>Sphingomonadales</taxon>
        <taxon>Sphingomonadaceae</taxon>
        <taxon>Sphingomonas</taxon>
    </lineage>
</organism>
<evidence type="ECO:0000313" key="1">
    <source>
        <dbReference type="EMBL" id="QDZ07455.1"/>
    </source>
</evidence>